<evidence type="ECO:0000313" key="2">
    <source>
        <dbReference type="EMBL" id="GGO82996.1"/>
    </source>
</evidence>
<name>A0A917ZHY5_9ACTN</name>
<dbReference type="EMBL" id="BMNH01000047">
    <property type="protein sequence ID" value="GGO82996.1"/>
    <property type="molecule type" value="Genomic_DNA"/>
</dbReference>
<gene>
    <name evidence="2" type="ORF">GCM10012289_75530</name>
</gene>
<accession>A0A917ZHY5</accession>
<evidence type="ECO:0000313" key="3">
    <source>
        <dbReference type="Proteomes" id="UP000646523"/>
    </source>
</evidence>
<reference evidence="2" key="2">
    <citation type="submission" date="2020-09" db="EMBL/GenBank/DDBJ databases">
        <authorList>
            <person name="Sun Q."/>
            <person name="Zhou Y."/>
        </authorList>
    </citation>
    <scope>NUCLEOTIDE SEQUENCE</scope>
    <source>
        <strain evidence="2">CGMCC 4.7368</strain>
    </source>
</reference>
<comment type="caution">
    <text evidence="2">The sequence shown here is derived from an EMBL/GenBank/DDBJ whole genome shotgun (WGS) entry which is preliminary data.</text>
</comment>
<keyword evidence="3" id="KW-1185">Reference proteome</keyword>
<protein>
    <submittedName>
        <fullName evidence="2">Uncharacterized protein</fullName>
    </submittedName>
</protein>
<feature type="region of interest" description="Disordered" evidence="1">
    <location>
        <begin position="1"/>
        <end position="27"/>
    </location>
</feature>
<dbReference type="Proteomes" id="UP000646523">
    <property type="component" value="Unassembled WGS sequence"/>
</dbReference>
<reference evidence="2" key="1">
    <citation type="journal article" date="2014" name="Int. J. Syst. Evol. Microbiol.">
        <title>Complete genome sequence of Corynebacterium casei LMG S-19264T (=DSM 44701T), isolated from a smear-ripened cheese.</title>
        <authorList>
            <consortium name="US DOE Joint Genome Institute (JGI-PGF)"/>
            <person name="Walter F."/>
            <person name="Albersmeier A."/>
            <person name="Kalinowski J."/>
            <person name="Ruckert C."/>
        </authorList>
    </citation>
    <scope>NUCLEOTIDE SEQUENCE</scope>
    <source>
        <strain evidence="2">CGMCC 4.7368</strain>
    </source>
</reference>
<evidence type="ECO:0000256" key="1">
    <source>
        <dbReference type="SAM" id="MobiDB-lite"/>
    </source>
</evidence>
<dbReference type="AlphaFoldDB" id="A0A917ZHY5"/>
<sequence>MSHTESMAGPSSGEPSTSRTPIAVPAVAGPCPHTPPCPPPVCLAPSLLPQGATEAIVQPVRRPVEPDPAASTGTDGYNVQVGIVRKFAGVLAGSADAIDSIARATPRFEGWNLVPFVGIPAIGLRFVGRVNTVSDTWEDCADLLAELLTTDSKKLVAAANNYQAAEEAGTIKTA</sequence>
<proteinExistence type="predicted"/>
<organism evidence="2 3">
    <name type="scientific">Nonomuraea cavernae</name>
    <dbReference type="NCBI Taxonomy" id="2045107"/>
    <lineage>
        <taxon>Bacteria</taxon>
        <taxon>Bacillati</taxon>
        <taxon>Actinomycetota</taxon>
        <taxon>Actinomycetes</taxon>
        <taxon>Streptosporangiales</taxon>
        <taxon>Streptosporangiaceae</taxon>
        <taxon>Nonomuraea</taxon>
    </lineage>
</organism>